<dbReference type="AlphaFoldDB" id="A0A401Z413"/>
<reference evidence="1 2" key="1">
    <citation type="submission" date="2018-12" db="EMBL/GenBank/DDBJ databases">
        <title>Draft genome sequence of Embleya hyalina NBRC 13850T.</title>
        <authorList>
            <person name="Komaki H."/>
            <person name="Hosoyama A."/>
            <person name="Kimura A."/>
            <person name="Ichikawa N."/>
            <person name="Tamura T."/>
        </authorList>
    </citation>
    <scope>NUCLEOTIDE SEQUENCE [LARGE SCALE GENOMIC DNA]</scope>
    <source>
        <strain evidence="1 2">NBRC 13850</strain>
    </source>
</reference>
<dbReference type="Proteomes" id="UP000286931">
    <property type="component" value="Unassembled WGS sequence"/>
</dbReference>
<keyword evidence="2" id="KW-1185">Reference proteome</keyword>
<accession>A0A401Z413</accession>
<dbReference type="EMBL" id="BIFH01000050">
    <property type="protein sequence ID" value="GCE01592.1"/>
    <property type="molecule type" value="Genomic_DNA"/>
</dbReference>
<sequence>MSLSTRTRQRDLRRRAGRLGEPIRRWGPTAYTLLRVVWDLFNS</sequence>
<gene>
    <name evidence="1" type="ORF">EHYA_09358</name>
</gene>
<proteinExistence type="predicted"/>
<evidence type="ECO:0000313" key="1">
    <source>
        <dbReference type="EMBL" id="GCE01592.1"/>
    </source>
</evidence>
<comment type="caution">
    <text evidence="1">The sequence shown here is derived from an EMBL/GenBank/DDBJ whole genome shotgun (WGS) entry which is preliminary data.</text>
</comment>
<protein>
    <submittedName>
        <fullName evidence="1">Uncharacterized protein</fullName>
    </submittedName>
</protein>
<organism evidence="1 2">
    <name type="scientific">Embleya hyalina</name>
    <dbReference type="NCBI Taxonomy" id="516124"/>
    <lineage>
        <taxon>Bacteria</taxon>
        <taxon>Bacillati</taxon>
        <taxon>Actinomycetota</taxon>
        <taxon>Actinomycetes</taxon>
        <taxon>Kitasatosporales</taxon>
        <taxon>Streptomycetaceae</taxon>
        <taxon>Embleya</taxon>
    </lineage>
</organism>
<dbReference type="RefSeq" id="WP_281290623.1">
    <property type="nucleotide sequence ID" value="NZ_BIFH01000050.1"/>
</dbReference>
<name>A0A401Z413_9ACTN</name>
<evidence type="ECO:0000313" key="2">
    <source>
        <dbReference type="Proteomes" id="UP000286931"/>
    </source>
</evidence>